<feature type="region of interest" description="Disordered" evidence="1">
    <location>
        <begin position="1"/>
        <end position="91"/>
    </location>
</feature>
<sequence length="640" mass="64437">MQRRLWRVHVPTPPSAPPPCAGGAPSAAPSPADAAAAATVPPPRRAAAAPLAPTARPPAPPPSAAAADAPRSPPTRGRGPPPPPPPPPPLLAMTRVVAATLAAAPAAAAAAAAVPAATVATAPLAGHTPLRLVDAPRPRCLTDAVAADAPARQVLRPPPHPTAPALTARPCETLWVAPSTPTLASNAVAGARRQRAHPVHRDASGPGQLPQSRRRARATVAATCVRPCGGDGPLIIVWTPSLGATAPPTAPPRPSMAIGGQGGSAATGGAALANGPGGNGGEGGGGGTPRGVGGAGGDGGSVVITLYGGGGGYVRRGGVGKRSIVPTVCPGRRAGVGMYRRAVQARDAGGGWSRRWSGGSRNRRPAFVVVRLQRADAGWGRPAARRAIDMVGAIGARGSSHHGCATHGGKGRRCAAGRRSGRAVAPPSVVGEGAGATVDTVKRAVTRPPLHARRACYRQSAGKEALGVASLGGGGGGAHAAPPASVSAPRRHCGGPAAGGSAAVGHHSVAAEERRTRAARPDTISLIGESRVCSSRRIIVTKTMFCEAWRVQSLCACTAVLSKTSHANCCTTLTNRPSWGRRGRFVRVVQQFACDVFERTAVKQGGALCSPCENLQLIGQSVPKRQPPEVLMTLDREFES</sequence>
<evidence type="ECO:0000313" key="3">
    <source>
        <dbReference type="Proteomes" id="UP000218209"/>
    </source>
</evidence>
<proteinExistence type="predicted"/>
<protein>
    <submittedName>
        <fullName evidence="2">Uncharacterized protein</fullName>
    </submittedName>
</protein>
<dbReference type="EMBL" id="KV918771">
    <property type="protein sequence ID" value="OSX80633.1"/>
    <property type="molecule type" value="Genomic_DNA"/>
</dbReference>
<feature type="compositionally biased region" description="Gly residues" evidence="1">
    <location>
        <begin position="275"/>
        <end position="294"/>
    </location>
</feature>
<feature type="region of interest" description="Disordered" evidence="1">
    <location>
        <begin position="473"/>
        <end position="516"/>
    </location>
</feature>
<dbReference type="Proteomes" id="UP000218209">
    <property type="component" value="Unassembled WGS sequence"/>
</dbReference>
<feature type="compositionally biased region" description="Basic residues" evidence="1">
    <location>
        <begin position="409"/>
        <end position="421"/>
    </location>
</feature>
<evidence type="ECO:0000313" key="2">
    <source>
        <dbReference type="EMBL" id="OSX80633.1"/>
    </source>
</evidence>
<name>A0A1X6PIY7_PORUM</name>
<evidence type="ECO:0000256" key="1">
    <source>
        <dbReference type="SAM" id="MobiDB-lite"/>
    </source>
</evidence>
<reference evidence="2 3" key="1">
    <citation type="submission" date="2017-03" db="EMBL/GenBank/DDBJ databases">
        <title>WGS assembly of Porphyra umbilicalis.</title>
        <authorList>
            <person name="Brawley S.H."/>
            <person name="Blouin N.A."/>
            <person name="Ficko-Blean E."/>
            <person name="Wheeler G.L."/>
            <person name="Lohr M."/>
            <person name="Goodson H.V."/>
            <person name="Jenkins J.W."/>
            <person name="Blaby-Haas C.E."/>
            <person name="Helliwell K.E."/>
            <person name="Chan C."/>
            <person name="Marriage T."/>
            <person name="Bhattacharya D."/>
            <person name="Klein A.S."/>
            <person name="Badis Y."/>
            <person name="Brodie J."/>
            <person name="Cao Y."/>
            <person name="Collen J."/>
            <person name="Dittami S.M."/>
            <person name="Gachon C.M."/>
            <person name="Green B.R."/>
            <person name="Karpowicz S."/>
            <person name="Kim J.W."/>
            <person name="Kudahl U."/>
            <person name="Lin S."/>
            <person name="Michel G."/>
            <person name="Mittag M."/>
            <person name="Olson B.J."/>
            <person name="Pangilinan J."/>
            <person name="Peng Y."/>
            <person name="Qiu H."/>
            <person name="Shu S."/>
            <person name="Singer J.T."/>
            <person name="Smith A.G."/>
            <person name="Sprecher B.N."/>
            <person name="Wagner V."/>
            <person name="Wang W."/>
            <person name="Wang Z.-Y."/>
            <person name="Yan J."/>
            <person name="Yarish C."/>
            <person name="Zoeuner-Riek S."/>
            <person name="Zhuang Y."/>
            <person name="Zou Y."/>
            <person name="Lindquist E.A."/>
            <person name="Grimwood J."/>
            <person name="Barry K."/>
            <person name="Rokhsar D.S."/>
            <person name="Schmutz J."/>
            <person name="Stiller J.W."/>
            <person name="Grossman A.R."/>
            <person name="Prochnik S.E."/>
        </authorList>
    </citation>
    <scope>NUCLEOTIDE SEQUENCE [LARGE SCALE GENOMIC DNA]</scope>
    <source>
        <strain evidence="2">4086291</strain>
    </source>
</reference>
<accession>A0A1X6PIY7</accession>
<dbReference type="AlphaFoldDB" id="A0A1X6PIY7"/>
<feature type="compositionally biased region" description="Low complexity" evidence="1">
    <location>
        <begin position="499"/>
        <end position="508"/>
    </location>
</feature>
<keyword evidence="3" id="KW-1185">Reference proteome</keyword>
<feature type="compositionally biased region" description="Low complexity" evidence="1">
    <location>
        <begin position="64"/>
        <end position="78"/>
    </location>
</feature>
<feature type="compositionally biased region" description="Pro residues" evidence="1">
    <location>
        <begin position="11"/>
        <end position="20"/>
    </location>
</feature>
<feature type="compositionally biased region" description="Low complexity" evidence="1">
    <location>
        <begin position="479"/>
        <end position="488"/>
    </location>
</feature>
<feature type="region of interest" description="Disordered" evidence="1">
    <location>
        <begin position="245"/>
        <end position="294"/>
    </location>
</feature>
<feature type="region of interest" description="Disordered" evidence="1">
    <location>
        <begin position="399"/>
        <end position="433"/>
    </location>
</feature>
<feature type="compositionally biased region" description="Pro residues" evidence="1">
    <location>
        <begin position="79"/>
        <end position="90"/>
    </location>
</feature>
<gene>
    <name evidence="2" type="ORF">BU14_0048s0048</name>
</gene>
<feature type="compositionally biased region" description="Low complexity" evidence="1">
    <location>
        <begin position="21"/>
        <end position="54"/>
    </location>
</feature>
<organism evidence="2 3">
    <name type="scientific">Porphyra umbilicalis</name>
    <name type="common">Purple laver</name>
    <name type="synonym">Red alga</name>
    <dbReference type="NCBI Taxonomy" id="2786"/>
    <lineage>
        <taxon>Eukaryota</taxon>
        <taxon>Rhodophyta</taxon>
        <taxon>Bangiophyceae</taxon>
        <taxon>Bangiales</taxon>
        <taxon>Bangiaceae</taxon>
        <taxon>Porphyra</taxon>
    </lineage>
</organism>